<sequence length="191" mass="20859">MLQRPEASGREPERQEAAREDAEPEMQRGKPGDIAAEEYRRGYETSDVSPHGVVAAGAGLLALMAVTALVVAWLLSYDRHRERPSGPALAERPLVQKPADFEVPPGWADLRVQVPGYRGPQETPRNAGTRIERAMAELAADGWPSPDAGTLVRPDEVGPAQMLPKTRRDMTEPPPAALRVEDAQPGTSWER</sequence>
<feature type="region of interest" description="Disordered" evidence="1">
    <location>
        <begin position="1"/>
        <end position="48"/>
    </location>
</feature>
<keyword evidence="2" id="KW-0812">Transmembrane</keyword>
<evidence type="ECO:0000256" key="1">
    <source>
        <dbReference type="SAM" id="MobiDB-lite"/>
    </source>
</evidence>
<feature type="compositionally biased region" description="Basic and acidic residues" evidence="1">
    <location>
        <begin position="7"/>
        <end position="44"/>
    </location>
</feature>
<reference evidence="3 4" key="1">
    <citation type="journal article" date="2013" name="Genome Announc.">
        <title>Draft Genome Sequence of Strain JLT2015T, Belonging to the Family Sphingomonadaceae of the Alphaproteobacteria.</title>
        <authorList>
            <person name="Tang K."/>
            <person name="Liu K."/>
            <person name="Li S."/>
            <person name="Jiao N."/>
        </authorList>
    </citation>
    <scope>NUCLEOTIDE SEQUENCE [LARGE SCALE GENOMIC DNA]</scope>
    <source>
        <strain evidence="3 4">JLT2015</strain>
    </source>
</reference>
<feature type="transmembrane region" description="Helical" evidence="2">
    <location>
        <begin position="53"/>
        <end position="75"/>
    </location>
</feature>
<keyword evidence="2" id="KW-1133">Transmembrane helix</keyword>
<accession>M2TD64</accession>
<keyword evidence="4" id="KW-1185">Reference proteome</keyword>
<dbReference type="Proteomes" id="UP000011717">
    <property type="component" value="Unassembled WGS sequence"/>
</dbReference>
<proteinExistence type="predicted"/>
<keyword evidence="2" id="KW-0472">Membrane</keyword>
<evidence type="ECO:0000313" key="3">
    <source>
        <dbReference type="EMBL" id="EMD84449.1"/>
    </source>
</evidence>
<feature type="region of interest" description="Disordered" evidence="1">
    <location>
        <begin position="139"/>
        <end position="191"/>
    </location>
</feature>
<name>M2TD64_9SPHN</name>
<organism evidence="3 4">
    <name type="scientific">Pacificimonas flava</name>
    <dbReference type="NCBI Taxonomy" id="1234595"/>
    <lineage>
        <taxon>Bacteria</taxon>
        <taxon>Pseudomonadati</taxon>
        <taxon>Pseudomonadota</taxon>
        <taxon>Alphaproteobacteria</taxon>
        <taxon>Sphingomonadales</taxon>
        <taxon>Sphingosinicellaceae</taxon>
        <taxon>Pacificimonas</taxon>
    </lineage>
</organism>
<comment type="caution">
    <text evidence="3">The sequence shown here is derived from an EMBL/GenBank/DDBJ whole genome shotgun (WGS) entry which is preliminary data.</text>
</comment>
<gene>
    <name evidence="3" type="ORF">C725_0379</name>
</gene>
<evidence type="ECO:0000256" key="2">
    <source>
        <dbReference type="SAM" id="Phobius"/>
    </source>
</evidence>
<dbReference type="EMBL" id="AMRV01000001">
    <property type="protein sequence ID" value="EMD84449.1"/>
    <property type="molecule type" value="Genomic_DNA"/>
</dbReference>
<dbReference type="AlphaFoldDB" id="M2TD64"/>
<evidence type="ECO:0000313" key="4">
    <source>
        <dbReference type="Proteomes" id="UP000011717"/>
    </source>
</evidence>
<protein>
    <submittedName>
        <fullName evidence="3">Uncharacterized protein</fullName>
    </submittedName>
</protein>